<dbReference type="InterPro" id="IPR042099">
    <property type="entry name" value="ANL_N_sf"/>
</dbReference>
<dbReference type="InterPro" id="IPR051414">
    <property type="entry name" value="Adenylate-forming_Reductase"/>
</dbReference>
<sequence>MTCDVTSLFIDRAYQDLAEAVCELVKSPTEEWQLHISNLVDIEDERDLDGAEAAYWRSYRNVQFEHWRPSEIDIAYLNYTSGTSTGLSNSIPQTHRAAVGVLPTFSNCHEKATFTTTSLYHGGVADCFRAWTSGTMIWLFPGAPITASNVLKALDCTRRATEIYKTPRVTYFSSVPYVLQMMAAEEEGLKVLKEMDIVGVGGAALPTNVGDDLVEQDKEWQYIRSDTSLQLKFEPQEEGLAELVILSTWPHMAKTNRDEGSYNKANLFALHPTIPNAWKYHSRADSQLTLITGKKFDPAPLEATIATSPLVEDVLIFGNGQQYPGAMLFRSPQSAGSTNEEFKSAVWPSIEKLNAESQGHTRVPSSTLVVMPKDSPGLEKSSKGTTMHGQAEKRYAETIMRAYGVGSQLPTNGCSDDQTSTIVPDEDLPVTILKIIKDVTNITEAIPEDADLFSCGQRMDKEDNMRLIHDIVKEYSAVNNTYNPTQGPETSPPVSLLHPTDTPSSSLA</sequence>
<dbReference type="EMBL" id="JASNWA010000009">
    <property type="protein sequence ID" value="KAK3169230.1"/>
    <property type="molecule type" value="Genomic_DNA"/>
</dbReference>
<evidence type="ECO:0000313" key="6">
    <source>
        <dbReference type="Proteomes" id="UP001276659"/>
    </source>
</evidence>
<proteinExistence type="predicted"/>
<feature type="compositionally biased region" description="Polar residues" evidence="3">
    <location>
        <begin position="356"/>
        <end position="368"/>
    </location>
</feature>
<gene>
    <name evidence="5" type="ORF">OEA41_008613</name>
</gene>
<name>A0AAD9Z118_9LECA</name>
<evidence type="ECO:0000256" key="2">
    <source>
        <dbReference type="ARBA" id="ARBA00022553"/>
    </source>
</evidence>
<keyword evidence="6" id="KW-1185">Reference proteome</keyword>
<dbReference type="AlphaFoldDB" id="A0AAD9Z118"/>
<dbReference type="Pfam" id="PF23562">
    <property type="entry name" value="AMP-binding_C_3"/>
    <property type="match status" value="1"/>
</dbReference>
<comment type="caution">
    <text evidence="5">The sequence shown here is derived from an EMBL/GenBank/DDBJ whole genome shotgun (WGS) entry which is preliminary data.</text>
</comment>
<evidence type="ECO:0000259" key="4">
    <source>
        <dbReference type="Pfam" id="PF00501"/>
    </source>
</evidence>
<protein>
    <recommendedName>
        <fullName evidence="4">AMP-dependent synthetase/ligase domain-containing protein</fullName>
    </recommendedName>
</protein>
<dbReference type="Proteomes" id="UP001276659">
    <property type="component" value="Unassembled WGS sequence"/>
</dbReference>
<feature type="region of interest" description="Disordered" evidence="3">
    <location>
        <begin position="479"/>
        <end position="508"/>
    </location>
</feature>
<feature type="domain" description="AMP-dependent synthetase/ligase" evidence="4">
    <location>
        <begin position="5"/>
        <end position="213"/>
    </location>
</feature>
<keyword evidence="1" id="KW-0596">Phosphopantetheine</keyword>
<reference evidence="5" key="1">
    <citation type="submission" date="2022-11" db="EMBL/GenBank/DDBJ databases">
        <title>Chromosomal genome sequence assembly and mating type (MAT) locus characterization of the leprose asexual lichenized fungus Lepraria neglecta (Nyl.) Erichsen.</title>
        <authorList>
            <person name="Allen J.L."/>
            <person name="Pfeffer B."/>
        </authorList>
    </citation>
    <scope>NUCLEOTIDE SEQUENCE</scope>
    <source>
        <strain evidence="5">Allen 5258</strain>
    </source>
</reference>
<dbReference type="PANTHER" id="PTHR43439">
    <property type="entry name" value="PHENYLACETATE-COENZYME A LIGASE"/>
    <property type="match status" value="1"/>
</dbReference>
<evidence type="ECO:0000256" key="3">
    <source>
        <dbReference type="SAM" id="MobiDB-lite"/>
    </source>
</evidence>
<evidence type="ECO:0000313" key="5">
    <source>
        <dbReference type="EMBL" id="KAK3169230.1"/>
    </source>
</evidence>
<feature type="region of interest" description="Disordered" evidence="3">
    <location>
        <begin position="356"/>
        <end position="389"/>
    </location>
</feature>
<accession>A0AAD9Z118</accession>
<dbReference type="PANTHER" id="PTHR43439:SF2">
    <property type="entry name" value="ENZYME, PUTATIVE (JCVI)-RELATED"/>
    <property type="match status" value="1"/>
</dbReference>
<dbReference type="Gene3D" id="3.40.50.12780">
    <property type="entry name" value="N-terminal domain of ligase-like"/>
    <property type="match status" value="1"/>
</dbReference>
<dbReference type="SUPFAM" id="SSF56801">
    <property type="entry name" value="Acetyl-CoA synthetase-like"/>
    <property type="match status" value="1"/>
</dbReference>
<keyword evidence="2" id="KW-0597">Phosphoprotein</keyword>
<evidence type="ECO:0000256" key="1">
    <source>
        <dbReference type="ARBA" id="ARBA00022450"/>
    </source>
</evidence>
<dbReference type="InterPro" id="IPR000873">
    <property type="entry name" value="AMP-dep_synth/lig_dom"/>
</dbReference>
<dbReference type="Pfam" id="PF00501">
    <property type="entry name" value="AMP-binding"/>
    <property type="match status" value="1"/>
</dbReference>
<feature type="compositionally biased region" description="Polar residues" evidence="3">
    <location>
        <begin position="479"/>
        <end position="493"/>
    </location>
</feature>
<organism evidence="5 6">
    <name type="scientific">Lepraria neglecta</name>
    <dbReference type="NCBI Taxonomy" id="209136"/>
    <lineage>
        <taxon>Eukaryota</taxon>
        <taxon>Fungi</taxon>
        <taxon>Dikarya</taxon>
        <taxon>Ascomycota</taxon>
        <taxon>Pezizomycotina</taxon>
        <taxon>Lecanoromycetes</taxon>
        <taxon>OSLEUM clade</taxon>
        <taxon>Lecanoromycetidae</taxon>
        <taxon>Lecanorales</taxon>
        <taxon>Lecanorineae</taxon>
        <taxon>Stereocaulaceae</taxon>
        <taxon>Lepraria</taxon>
    </lineage>
</organism>